<keyword evidence="1" id="KW-1133">Transmembrane helix</keyword>
<gene>
    <name evidence="2" type="ORF">Pla100_29160</name>
</gene>
<sequence>MEAIELLGIAATAVLTGALLLFTPLWGHSFVAGAVLNPPRPCSWPPTRFECIGLVLYLVIAAIACTIYDLPSYYGSLELRTESSFIGFAISYWWMGRRLIARQRIDDPKVVLAVFVFWQPAASLVTSAIVFGSFFLLSAVLAALESLLAFPVVSVLVGLVVSFEVWLFRRLRLLLKTWSGE</sequence>
<feature type="transmembrane region" description="Helical" evidence="1">
    <location>
        <begin position="147"/>
        <end position="168"/>
    </location>
</feature>
<dbReference type="AlphaFoldDB" id="A0A5C6AAH2"/>
<proteinExistence type="predicted"/>
<name>A0A5C6AAH2_9BACT</name>
<evidence type="ECO:0000313" key="3">
    <source>
        <dbReference type="Proteomes" id="UP000316213"/>
    </source>
</evidence>
<reference evidence="2 3" key="1">
    <citation type="submission" date="2019-02" db="EMBL/GenBank/DDBJ databases">
        <title>Deep-cultivation of Planctomycetes and their phenomic and genomic characterization uncovers novel biology.</title>
        <authorList>
            <person name="Wiegand S."/>
            <person name="Jogler M."/>
            <person name="Boedeker C."/>
            <person name="Pinto D."/>
            <person name="Vollmers J."/>
            <person name="Rivas-Marin E."/>
            <person name="Kohn T."/>
            <person name="Peeters S.H."/>
            <person name="Heuer A."/>
            <person name="Rast P."/>
            <person name="Oberbeckmann S."/>
            <person name="Bunk B."/>
            <person name="Jeske O."/>
            <person name="Meyerdierks A."/>
            <person name="Storesund J.E."/>
            <person name="Kallscheuer N."/>
            <person name="Luecker S."/>
            <person name="Lage O.M."/>
            <person name="Pohl T."/>
            <person name="Merkel B.J."/>
            <person name="Hornburger P."/>
            <person name="Mueller R.-W."/>
            <person name="Bruemmer F."/>
            <person name="Labrenz M."/>
            <person name="Spormann A.M."/>
            <person name="Op Den Camp H."/>
            <person name="Overmann J."/>
            <person name="Amann R."/>
            <person name="Jetten M.S.M."/>
            <person name="Mascher T."/>
            <person name="Medema M.H."/>
            <person name="Devos D.P."/>
            <person name="Kaster A.-K."/>
            <person name="Ovreas L."/>
            <person name="Rohde M."/>
            <person name="Galperin M.Y."/>
            <person name="Jogler C."/>
        </authorList>
    </citation>
    <scope>NUCLEOTIDE SEQUENCE [LARGE SCALE GENOMIC DNA]</scope>
    <source>
        <strain evidence="2 3">Pla100</strain>
    </source>
</reference>
<feature type="transmembrane region" description="Helical" evidence="1">
    <location>
        <begin position="83"/>
        <end position="100"/>
    </location>
</feature>
<evidence type="ECO:0000256" key="1">
    <source>
        <dbReference type="SAM" id="Phobius"/>
    </source>
</evidence>
<keyword evidence="3" id="KW-1185">Reference proteome</keyword>
<dbReference type="OrthoDB" id="9838682at2"/>
<comment type="caution">
    <text evidence="2">The sequence shown here is derived from an EMBL/GenBank/DDBJ whole genome shotgun (WGS) entry which is preliminary data.</text>
</comment>
<dbReference type="Proteomes" id="UP000316213">
    <property type="component" value="Unassembled WGS sequence"/>
</dbReference>
<keyword evidence="1" id="KW-0812">Transmembrane</keyword>
<feature type="transmembrane region" description="Helical" evidence="1">
    <location>
        <begin position="112"/>
        <end position="141"/>
    </location>
</feature>
<keyword evidence="1" id="KW-0472">Membrane</keyword>
<evidence type="ECO:0000313" key="2">
    <source>
        <dbReference type="EMBL" id="TWT96436.1"/>
    </source>
</evidence>
<feature type="transmembrane region" description="Helical" evidence="1">
    <location>
        <begin position="49"/>
        <end position="71"/>
    </location>
</feature>
<dbReference type="EMBL" id="SJPM01000005">
    <property type="protein sequence ID" value="TWT96436.1"/>
    <property type="molecule type" value="Genomic_DNA"/>
</dbReference>
<accession>A0A5C6AAH2</accession>
<dbReference type="RefSeq" id="WP_146578353.1">
    <property type="nucleotide sequence ID" value="NZ_SJPM01000005.1"/>
</dbReference>
<organism evidence="2 3">
    <name type="scientific">Neorhodopirellula pilleata</name>
    <dbReference type="NCBI Taxonomy" id="2714738"/>
    <lineage>
        <taxon>Bacteria</taxon>
        <taxon>Pseudomonadati</taxon>
        <taxon>Planctomycetota</taxon>
        <taxon>Planctomycetia</taxon>
        <taxon>Pirellulales</taxon>
        <taxon>Pirellulaceae</taxon>
        <taxon>Neorhodopirellula</taxon>
    </lineage>
</organism>
<protein>
    <submittedName>
        <fullName evidence="2">Uncharacterized protein</fullName>
    </submittedName>
</protein>
<feature type="transmembrane region" description="Helical" evidence="1">
    <location>
        <begin position="6"/>
        <end position="37"/>
    </location>
</feature>